<dbReference type="EMBL" id="JATAAI010000005">
    <property type="protein sequence ID" value="KAK1745703.1"/>
    <property type="molecule type" value="Genomic_DNA"/>
</dbReference>
<sequence length="403" mass="45217">MPSSKKKKSKQKKAANVAAAASNLSVNDDPYEFDGEIAVEQLNNARAAVGLNRVDPRPKKVDRLPDYPACDGCGSEYSGTMECTSCGSAFYCGRSCQVNHWKNGGHKDECPTLKERSQSIAKTTVEKLMDESSPPLLRVQVLHDDPLDGSGPYKFAVDYGLHDAIYSAFLVDKEGVVENHTNENPLYRCCLTQWIMQSLFRGERISRQIHHGSNSFGKVDGGRILGYLHSHSDDGLQVWWKASLESAMVFLHSKISSTPDESFRCHQMARDIWAMWTHTFASKRASECILLTHDKAACLERATWMIKQMKPYLSKLQSAREGLDRNEVIQAYFNQVPAMIAAQCRELANVTSVDPVKLLKLRGLDKKMYENIAKPHGEDMIRRKRAADTARSRDILKRAGAFD</sequence>
<feature type="compositionally biased region" description="Basic residues" evidence="5">
    <location>
        <begin position="1"/>
        <end position="13"/>
    </location>
</feature>
<evidence type="ECO:0000256" key="3">
    <source>
        <dbReference type="ARBA" id="ARBA00022833"/>
    </source>
</evidence>
<keyword evidence="2 4" id="KW-0863">Zinc-finger</keyword>
<protein>
    <recommendedName>
        <fullName evidence="6">MYND-type domain-containing protein</fullName>
    </recommendedName>
</protein>
<proteinExistence type="predicted"/>
<feature type="domain" description="MYND-type" evidence="6">
    <location>
        <begin position="70"/>
        <end position="110"/>
    </location>
</feature>
<evidence type="ECO:0000313" key="8">
    <source>
        <dbReference type="Proteomes" id="UP001224775"/>
    </source>
</evidence>
<evidence type="ECO:0000313" key="7">
    <source>
        <dbReference type="EMBL" id="KAK1745703.1"/>
    </source>
</evidence>
<dbReference type="SUPFAM" id="SSF144232">
    <property type="entry name" value="HIT/MYND zinc finger-like"/>
    <property type="match status" value="1"/>
</dbReference>
<reference evidence="7" key="1">
    <citation type="submission" date="2023-06" db="EMBL/GenBank/DDBJ databases">
        <title>Survivors Of The Sea: Transcriptome response of Skeletonema marinoi to long-term dormancy.</title>
        <authorList>
            <person name="Pinder M.I.M."/>
            <person name="Kourtchenko O."/>
            <person name="Robertson E.K."/>
            <person name="Larsson T."/>
            <person name="Maumus F."/>
            <person name="Osuna-Cruz C.M."/>
            <person name="Vancaester E."/>
            <person name="Stenow R."/>
            <person name="Vandepoele K."/>
            <person name="Ploug H."/>
            <person name="Bruchert V."/>
            <person name="Godhe A."/>
            <person name="Topel M."/>
        </authorList>
    </citation>
    <scope>NUCLEOTIDE SEQUENCE</scope>
    <source>
        <strain evidence="7">R05AC</strain>
    </source>
</reference>
<keyword evidence="3" id="KW-0862">Zinc</keyword>
<dbReference type="Proteomes" id="UP001224775">
    <property type="component" value="Unassembled WGS sequence"/>
</dbReference>
<evidence type="ECO:0000259" key="6">
    <source>
        <dbReference type="PROSITE" id="PS50865"/>
    </source>
</evidence>
<dbReference type="InterPro" id="IPR002893">
    <property type="entry name" value="Znf_MYND"/>
</dbReference>
<keyword evidence="8" id="KW-1185">Reference proteome</keyword>
<dbReference type="AlphaFoldDB" id="A0AAD8YG90"/>
<dbReference type="PROSITE" id="PS50865">
    <property type="entry name" value="ZF_MYND_2"/>
    <property type="match status" value="1"/>
</dbReference>
<evidence type="ECO:0000256" key="4">
    <source>
        <dbReference type="PROSITE-ProRule" id="PRU00134"/>
    </source>
</evidence>
<comment type="caution">
    <text evidence="7">The sequence shown here is derived from an EMBL/GenBank/DDBJ whole genome shotgun (WGS) entry which is preliminary data.</text>
</comment>
<dbReference type="PROSITE" id="PS01360">
    <property type="entry name" value="ZF_MYND_1"/>
    <property type="match status" value="1"/>
</dbReference>
<gene>
    <name evidence="7" type="ORF">QTG54_003627</name>
</gene>
<feature type="region of interest" description="Disordered" evidence="5">
    <location>
        <begin position="1"/>
        <end position="20"/>
    </location>
</feature>
<dbReference type="Gene3D" id="6.10.140.2220">
    <property type="match status" value="1"/>
</dbReference>
<evidence type="ECO:0000256" key="1">
    <source>
        <dbReference type="ARBA" id="ARBA00022723"/>
    </source>
</evidence>
<organism evidence="7 8">
    <name type="scientific">Skeletonema marinoi</name>
    <dbReference type="NCBI Taxonomy" id="267567"/>
    <lineage>
        <taxon>Eukaryota</taxon>
        <taxon>Sar</taxon>
        <taxon>Stramenopiles</taxon>
        <taxon>Ochrophyta</taxon>
        <taxon>Bacillariophyta</taxon>
        <taxon>Coscinodiscophyceae</taxon>
        <taxon>Thalassiosirophycidae</taxon>
        <taxon>Thalassiosirales</taxon>
        <taxon>Skeletonemataceae</taxon>
        <taxon>Skeletonema</taxon>
        <taxon>Skeletonema marinoi-dohrnii complex</taxon>
    </lineage>
</organism>
<name>A0AAD8YG90_9STRA</name>
<keyword evidence="1" id="KW-0479">Metal-binding</keyword>
<evidence type="ECO:0000256" key="2">
    <source>
        <dbReference type="ARBA" id="ARBA00022771"/>
    </source>
</evidence>
<dbReference type="Pfam" id="PF01753">
    <property type="entry name" value="zf-MYND"/>
    <property type="match status" value="1"/>
</dbReference>
<evidence type="ECO:0000256" key="5">
    <source>
        <dbReference type="SAM" id="MobiDB-lite"/>
    </source>
</evidence>
<accession>A0AAD8YG90</accession>
<dbReference type="GO" id="GO:0008270">
    <property type="term" value="F:zinc ion binding"/>
    <property type="evidence" value="ECO:0007669"/>
    <property type="project" value="UniProtKB-KW"/>
</dbReference>